<keyword evidence="2" id="KW-0472">Membrane</keyword>
<feature type="compositionally biased region" description="Basic and acidic residues" evidence="1">
    <location>
        <begin position="100"/>
        <end position="125"/>
    </location>
</feature>
<dbReference type="STRING" id="1306406.J116_009905"/>
<evidence type="ECO:0000313" key="4">
    <source>
        <dbReference type="Proteomes" id="UP000095329"/>
    </source>
</evidence>
<feature type="transmembrane region" description="Helical" evidence="2">
    <location>
        <begin position="230"/>
        <end position="249"/>
    </location>
</feature>
<dbReference type="AlphaFoldDB" id="A0A1D3DR06"/>
<protein>
    <recommendedName>
        <fullName evidence="5">DUF3017 domain-containing protein</fullName>
    </recommendedName>
</protein>
<dbReference type="eggNOG" id="ENOG5033CNM">
    <property type="taxonomic scope" value="Bacteria"/>
</dbReference>
<feature type="compositionally biased region" description="Low complexity" evidence="1">
    <location>
        <begin position="78"/>
        <end position="93"/>
    </location>
</feature>
<evidence type="ECO:0000256" key="1">
    <source>
        <dbReference type="SAM" id="MobiDB-lite"/>
    </source>
</evidence>
<dbReference type="Proteomes" id="UP000095329">
    <property type="component" value="Unassembled WGS sequence"/>
</dbReference>
<feature type="region of interest" description="Disordered" evidence="1">
    <location>
        <begin position="78"/>
        <end position="198"/>
    </location>
</feature>
<reference evidence="3 4" key="1">
    <citation type="journal article" date="2013" name="Genome Announc.">
        <title>Genome Sequence of Streptomyces violaceusniger Strain SPC6, a Halotolerant Streptomycete That Exhibits Rapid Growth and Development.</title>
        <authorList>
            <person name="Chen X."/>
            <person name="Zhang B."/>
            <person name="Zhang W."/>
            <person name="Wu X."/>
            <person name="Zhang M."/>
            <person name="Chen T."/>
            <person name="Liu G."/>
            <person name="Dyson P."/>
        </authorList>
    </citation>
    <scope>NUCLEOTIDE SEQUENCE [LARGE SCALE GENOMIC DNA]</scope>
    <source>
        <strain evidence="3 4">SPC6</strain>
    </source>
</reference>
<feature type="compositionally biased region" description="Low complexity" evidence="1">
    <location>
        <begin position="42"/>
        <end position="61"/>
    </location>
</feature>
<feature type="region of interest" description="Disordered" evidence="1">
    <location>
        <begin position="1"/>
        <end position="61"/>
    </location>
</feature>
<dbReference type="InterPro" id="IPR021385">
    <property type="entry name" value="DUF3017"/>
</dbReference>
<feature type="transmembrane region" description="Helical" evidence="2">
    <location>
        <begin position="261"/>
        <end position="280"/>
    </location>
</feature>
<evidence type="ECO:0000313" key="3">
    <source>
        <dbReference type="EMBL" id="OEJ94741.1"/>
    </source>
</evidence>
<accession>A0A1D3DR06</accession>
<keyword evidence="2" id="KW-1133">Transmembrane helix</keyword>
<dbReference type="Pfam" id="PF11222">
    <property type="entry name" value="DUF3017"/>
    <property type="match status" value="1"/>
</dbReference>
<feature type="transmembrane region" description="Helical" evidence="2">
    <location>
        <begin position="203"/>
        <end position="224"/>
    </location>
</feature>
<evidence type="ECO:0008006" key="5">
    <source>
        <dbReference type="Google" id="ProtNLM"/>
    </source>
</evidence>
<dbReference type="EMBL" id="ASHX02000001">
    <property type="protein sequence ID" value="OEJ94741.1"/>
    <property type="molecule type" value="Genomic_DNA"/>
</dbReference>
<organism evidence="3 4">
    <name type="scientific">Streptomyces thermolilacinus SPC6</name>
    <dbReference type="NCBI Taxonomy" id="1306406"/>
    <lineage>
        <taxon>Bacteria</taxon>
        <taxon>Bacillati</taxon>
        <taxon>Actinomycetota</taxon>
        <taxon>Actinomycetes</taxon>
        <taxon>Kitasatosporales</taxon>
        <taxon>Streptomycetaceae</taxon>
        <taxon>Streptomyces</taxon>
    </lineage>
</organism>
<feature type="compositionally biased region" description="Basic and acidic residues" evidence="1">
    <location>
        <begin position="137"/>
        <end position="166"/>
    </location>
</feature>
<proteinExistence type="predicted"/>
<sequence>MPSGRSAGPDAAEAAAPGHAESEPGADRSCGASRDGEDGSRTDAGTGADGTAGDAGAEADAAAGAETVVGPGAGAGALAAAGAAVAGAVAVSGHPGGKQGEARHGAGDEDRPEAGDEGPSGREPAEGGAASGPAPRQESDARDADAGDADGRDAEDTAEGDAHDDGLAPGASRRPPTVTEGTVRPEGGGRAAPGDAPAPARQWPLLTVLGLTALGLLIIGIDPFPHAPRIGALLIGAALLTGAGIRRVLPSVGMLAVRSRFTDMITYGVLGAAIVLFALMTQPNPWLEIPFLKDLVRFTVR</sequence>
<comment type="caution">
    <text evidence="3">The sequence shown here is derived from an EMBL/GenBank/DDBJ whole genome shotgun (WGS) entry which is preliminary data.</text>
</comment>
<name>A0A1D3DR06_9ACTN</name>
<gene>
    <name evidence="3" type="ORF">J116_009905</name>
</gene>
<keyword evidence="4" id="KW-1185">Reference proteome</keyword>
<feature type="compositionally biased region" description="Low complexity" evidence="1">
    <location>
        <begin position="7"/>
        <end position="19"/>
    </location>
</feature>
<feature type="compositionally biased region" description="Low complexity" evidence="1">
    <location>
        <begin position="126"/>
        <end position="136"/>
    </location>
</feature>
<keyword evidence="2" id="KW-0812">Transmembrane</keyword>
<evidence type="ECO:0000256" key="2">
    <source>
        <dbReference type="SAM" id="Phobius"/>
    </source>
</evidence>